<dbReference type="Pfam" id="PF12710">
    <property type="entry name" value="HAD"/>
    <property type="match status" value="1"/>
</dbReference>
<proteinExistence type="predicted"/>
<dbReference type="CDD" id="cd02612">
    <property type="entry name" value="HAD_PGPPase"/>
    <property type="match status" value="1"/>
</dbReference>
<dbReference type="InterPro" id="IPR023214">
    <property type="entry name" value="HAD_sf"/>
</dbReference>
<dbReference type="PANTHER" id="PTHR43344:SF14">
    <property type="entry name" value="HAD-IB FAMILY HYDROLASE"/>
    <property type="match status" value="1"/>
</dbReference>
<keyword evidence="2" id="KW-1185">Reference proteome</keyword>
<dbReference type="PANTHER" id="PTHR43344">
    <property type="entry name" value="PHOSPHOSERINE PHOSPHATASE"/>
    <property type="match status" value="1"/>
</dbReference>
<name>A0A2Z3HQQ8_9CAUL</name>
<protein>
    <submittedName>
        <fullName evidence="1">HAD-IB family hydrolase</fullName>
    </submittedName>
</protein>
<dbReference type="GO" id="GO:0000287">
    <property type="term" value="F:magnesium ion binding"/>
    <property type="evidence" value="ECO:0007669"/>
    <property type="project" value="TreeGrafter"/>
</dbReference>
<dbReference type="GO" id="GO:0005737">
    <property type="term" value="C:cytoplasm"/>
    <property type="evidence" value="ECO:0007669"/>
    <property type="project" value="TreeGrafter"/>
</dbReference>
<sequence length="244" mass="26770">MGRIRGFRSLVHPAEVEIPDVPKPKAREKVQVDLAPEDFPQDPARPVGVVAFDFDGTLTVRDSFTTFLAWRAGAAGWARGLAALAPSAGRYLVNRDRGLLKAATVRRFLAGTPRQELEAQARAFAEAHATRLLRPDALRSWRYWRARGATLAIVTASPEILVAPFARGLGADHLLGTRLVEDEMGRITGELDGANCRGPEKMRRLTEVFGPDLRLAAAYGDTSGDTDMLSRAAHAGFREFRERP</sequence>
<dbReference type="GO" id="GO:0036424">
    <property type="term" value="F:L-phosphoserine phosphatase activity"/>
    <property type="evidence" value="ECO:0007669"/>
    <property type="project" value="TreeGrafter"/>
</dbReference>
<dbReference type="AlphaFoldDB" id="A0A2Z3HQQ8"/>
<gene>
    <name evidence="1" type="ORF">HYN04_07185</name>
</gene>
<dbReference type="SUPFAM" id="SSF56784">
    <property type="entry name" value="HAD-like"/>
    <property type="match status" value="1"/>
</dbReference>
<accession>A0A2Z3HQQ8</accession>
<evidence type="ECO:0000313" key="2">
    <source>
        <dbReference type="Proteomes" id="UP000247763"/>
    </source>
</evidence>
<keyword evidence="1" id="KW-0378">Hydrolase</keyword>
<dbReference type="KEGG" id="phb:HYN04_07185"/>
<organism evidence="1 2">
    <name type="scientific">Phenylobacterium parvum</name>
    <dbReference type="NCBI Taxonomy" id="2201350"/>
    <lineage>
        <taxon>Bacteria</taxon>
        <taxon>Pseudomonadati</taxon>
        <taxon>Pseudomonadota</taxon>
        <taxon>Alphaproteobacteria</taxon>
        <taxon>Caulobacterales</taxon>
        <taxon>Caulobacteraceae</taxon>
        <taxon>Phenylobacterium</taxon>
    </lineage>
</organism>
<dbReference type="GO" id="GO:0006564">
    <property type="term" value="P:L-serine biosynthetic process"/>
    <property type="evidence" value="ECO:0007669"/>
    <property type="project" value="TreeGrafter"/>
</dbReference>
<dbReference type="Gene3D" id="1.20.1440.100">
    <property type="entry name" value="SG protein - dephosphorylation function"/>
    <property type="match status" value="1"/>
</dbReference>
<reference evidence="2" key="1">
    <citation type="submission" date="2018-05" db="EMBL/GenBank/DDBJ databases">
        <title>Genome sequencing of Phenylobacterium sp. HYN0004.</title>
        <authorList>
            <person name="Yi H."/>
            <person name="Baek C."/>
        </authorList>
    </citation>
    <scope>NUCLEOTIDE SEQUENCE [LARGE SCALE GENOMIC DNA]</scope>
    <source>
        <strain evidence="2">HYN0004</strain>
    </source>
</reference>
<dbReference type="InterPro" id="IPR036412">
    <property type="entry name" value="HAD-like_sf"/>
</dbReference>
<dbReference type="NCBIfam" id="TIGR01488">
    <property type="entry name" value="HAD-SF-IB"/>
    <property type="match status" value="1"/>
</dbReference>
<evidence type="ECO:0000313" key="1">
    <source>
        <dbReference type="EMBL" id="AWM77562.1"/>
    </source>
</evidence>
<dbReference type="NCBIfam" id="TIGR01490">
    <property type="entry name" value="HAD-SF-IB-hyp1"/>
    <property type="match status" value="1"/>
</dbReference>
<dbReference type="Gene3D" id="3.40.50.1000">
    <property type="entry name" value="HAD superfamily/HAD-like"/>
    <property type="match status" value="1"/>
</dbReference>
<dbReference type="OrthoDB" id="9794212at2"/>
<dbReference type="EMBL" id="CP029479">
    <property type="protein sequence ID" value="AWM77562.1"/>
    <property type="molecule type" value="Genomic_DNA"/>
</dbReference>
<dbReference type="Proteomes" id="UP000247763">
    <property type="component" value="Chromosome"/>
</dbReference>
<dbReference type="InterPro" id="IPR050582">
    <property type="entry name" value="HAD-like_SerB"/>
</dbReference>
<dbReference type="InterPro" id="IPR006385">
    <property type="entry name" value="HAD_hydro_SerB1"/>
</dbReference>